<keyword evidence="3" id="KW-1185">Reference proteome</keyword>
<evidence type="ECO:0000313" key="3">
    <source>
        <dbReference type="Proteomes" id="UP000092666"/>
    </source>
</evidence>
<accession>A0A1B9GPA6</accession>
<feature type="compositionally biased region" description="Polar residues" evidence="1">
    <location>
        <begin position="249"/>
        <end position="266"/>
    </location>
</feature>
<dbReference type="EMBL" id="KI669506">
    <property type="protein sequence ID" value="OCF32944.1"/>
    <property type="molecule type" value="Genomic_DNA"/>
</dbReference>
<feature type="compositionally biased region" description="Acidic residues" evidence="1">
    <location>
        <begin position="223"/>
        <end position="233"/>
    </location>
</feature>
<feature type="compositionally biased region" description="Low complexity" evidence="1">
    <location>
        <begin position="455"/>
        <end position="464"/>
    </location>
</feature>
<feature type="compositionally biased region" description="Polar residues" evidence="1">
    <location>
        <begin position="569"/>
        <end position="584"/>
    </location>
</feature>
<sequence>MQLSSPTPHLRPARTLVPSSPATHPRSGTYNRNRLRATSSSEGLGSIKGLSNWRREAKPRSGASAISSADATRGRGENRTSKSGSESGTAGEVKNSAARRTLSGKRGRGLGMGMAGTPAKKVKRSSKISIGTHSTPLRQSQARTYLTSNIDSDIDPDADESRKSLSPVTPSSSPRLSSASAKQDTSPSISEPSVSPIIARTGHSHDLRFNSYDSLFSPSDIQGGDDDELESGEDTFSPAARDMLVPLNDLSSAPSLPRSATTSADRQINAVGAGKDDELLQNEAESQQSVDDEKTPTRTRLYDYSVPLNDLSTPMRDRFAALNDITPRGRVSSTTTSKSKTPSRASSKISARQSTPYRLPSMDRKPPPSDSITGTDVDESNSHFQLAQEDGLPDDTRSDDMDLALNGAFREGTLEFVSSPGKHARTEDEVSLSVETSRRPSPQISRLSTGPVTPPRAASSPTPANVTLELGSFGALSPSLFQARLVRNQSPHISRSSQKSLRSALSDDSFSGGRGSQNDPFGFEQMEKVLKHKRPQPYRASSEASSILGPPSPSPISFASLTPERSDSANETTDSASHDSSYIVTPSLGRRGITGRWRGAEILKRMQGEMASGKHDRRDPYVDLGNGIPEGMTDDHHHRNSDRARQKSSAPETPEDVLQARQARIRHYEDLKLNYKLHVEYVLW</sequence>
<feature type="region of interest" description="Disordered" evidence="1">
    <location>
        <begin position="249"/>
        <end position="301"/>
    </location>
</feature>
<feature type="region of interest" description="Disordered" evidence="1">
    <location>
        <begin position="490"/>
        <end position="587"/>
    </location>
</feature>
<feature type="compositionally biased region" description="Polar residues" evidence="1">
    <location>
        <begin position="490"/>
        <end position="509"/>
    </location>
</feature>
<evidence type="ECO:0000313" key="2">
    <source>
        <dbReference type="EMBL" id="OCF32944.1"/>
    </source>
</evidence>
<feature type="compositionally biased region" description="Basic and acidic residues" evidence="1">
    <location>
        <begin position="633"/>
        <end position="645"/>
    </location>
</feature>
<feature type="compositionally biased region" description="Polar residues" evidence="1">
    <location>
        <begin position="17"/>
        <end position="43"/>
    </location>
</feature>
<feature type="compositionally biased region" description="Polar residues" evidence="1">
    <location>
        <begin position="127"/>
        <end position="151"/>
    </location>
</feature>
<dbReference type="OrthoDB" id="2573567at2759"/>
<feature type="compositionally biased region" description="Low complexity" evidence="1">
    <location>
        <begin position="164"/>
        <end position="198"/>
    </location>
</feature>
<feature type="region of interest" description="Disordered" evidence="1">
    <location>
        <begin position="608"/>
        <end position="657"/>
    </location>
</feature>
<proteinExistence type="predicted"/>
<reference evidence="2 3" key="1">
    <citation type="submission" date="2013-07" db="EMBL/GenBank/DDBJ databases">
        <title>The Genome Sequence of Cryptococcus heveanensis BCC8398.</title>
        <authorList>
            <consortium name="The Broad Institute Genome Sequencing Platform"/>
            <person name="Cuomo C."/>
            <person name="Litvintseva A."/>
            <person name="Chen Y."/>
            <person name="Heitman J."/>
            <person name="Sun S."/>
            <person name="Springer D."/>
            <person name="Dromer F."/>
            <person name="Young S.K."/>
            <person name="Zeng Q."/>
            <person name="Gargeya S."/>
            <person name="Fitzgerald M."/>
            <person name="Abouelleil A."/>
            <person name="Alvarado L."/>
            <person name="Berlin A.M."/>
            <person name="Chapman S.B."/>
            <person name="Dewar J."/>
            <person name="Goldberg J."/>
            <person name="Griggs A."/>
            <person name="Gujja S."/>
            <person name="Hansen M."/>
            <person name="Howarth C."/>
            <person name="Imamovic A."/>
            <person name="Larimer J."/>
            <person name="McCowan C."/>
            <person name="Murphy C."/>
            <person name="Pearson M."/>
            <person name="Priest M."/>
            <person name="Roberts A."/>
            <person name="Saif S."/>
            <person name="Shea T."/>
            <person name="Sykes S."/>
            <person name="Wortman J."/>
            <person name="Nusbaum C."/>
            <person name="Birren B."/>
        </authorList>
    </citation>
    <scope>NUCLEOTIDE SEQUENCE [LARGE SCALE GENOMIC DNA]</scope>
    <source>
        <strain evidence="2 3">BCC8398</strain>
    </source>
</reference>
<protein>
    <submittedName>
        <fullName evidence="2">Uncharacterized protein</fullName>
    </submittedName>
</protein>
<dbReference type="AlphaFoldDB" id="A0A1B9GPA6"/>
<feature type="region of interest" description="Disordered" evidence="1">
    <location>
        <begin position="319"/>
        <end position="403"/>
    </location>
</feature>
<feature type="compositionally biased region" description="Polar residues" evidence="1">
    <location>
        <begin position="211"/>
        <end position="220"/>
    </location>
</feature>
<feature type="compositionally biased region" description="Polar residues" evidence="1">
    <location>
        <begin position="433"/>
        <end position="450"/>
    </location>
</feature>
<name>A0A1B9GPA6_9TREE</name>
<organism evidence="2 3">
    <name type="scientific">Kwoniella heveanensis BCC8398</name>
    <dbReference type="NCBI Taxonomy" id="1296120"/>
    <lineage>
        <taxon>Eukaryota</taxon>
        <taxon>Fungi</taxon>
        <taxon>Dikarya</taxon>
        <taxon>Basidiomycota</taxon>
        <taxon>Agaricomycotina</taxon>
        <taxon>Tremellomycetes</taxon>
        <taxon>Tremellales</taxon>
        <taxon>Cryptococcaceae</taxon>
        <taxon>Kwoniella</taxon>
    </lineage>
</organism>
<feature type="region of interest" description="Disordered" evidence="1">
    <location>
        <begin position="418"/>
        <end position="465"/>
    </location>
</feature>
<feature type="compositionally biased region" description="Basic and acidic residues" evidence="1">
    <location>
        <begin position="608"/>
        <end position="621"/>
    </location>
</feature>
<reference evidence="3" key="2">
    <citation type="submission" date="2013-12" db="EMBL/GenBank/DDBJ databases">
        <title>Evolution of pathogenesis and genome organization in the Tremellales.</title>
        <authorList>
            <person name="Cuomo C."/>
            <person name="Litvintseva A."/>
            <person name="Heitman J."/>
            <person name="Chen Y."/>
            <person name="Sun S."/>
            <person name="Springer D."/>
            <person name="Dromer F."/>
            <person name="Young S."/>
            <person name="Zeng Q."/>
            <person name="Chapman S."/>
            <person name="Gujja S."/>
            <person name="Saif S."/>
            <person name="Birren B."/>
        </authorList>
    </citation>
    <scope>NUCLEOTIDE SEQUENCE [LARGE SCALE GENOMIC DNA]</scope>
    <source>
        <strain evidence="3">BCC8398</strain>
    </source>
</reference>
<gene>
    <name evidence="2" type="ORF">I316_05281</name>
</gene>
<evidence type="ECO:0000256" key="1">
    <source>
        <dbReference type="SAM" id="MobiDB-lite"/>
    </source>
</evidence>
<dbReference type="Proteomes" id="UP000092666">
    <property type="component" value="Unassembled WGS sequence"/>
</dbReference>
<feature type="region of interest" description="Disordered" evidence="1">
    <location>
        <begin position="1"/>
        <end position="235"/>
    </location>
</feature>
<feature type="compositionally biased region" description="Low complexity" evidence="1">
    <location>
        <begin position="332"/>
        <end position="348"/>
    </location>
</feature>